<dbReference type="Pfam" id="PF00415">
    <property type="entry name" value="RCC1"/>
    <property type="match status" value="2"/>
</dbReference>
<sequence length="410" mass="45869">MNPPTPVPYSIFPTEISIKILLKIDDLDTLAKMCQTSKQVQEICCSDYFWERKYKQDYGLVTKNNQGWKDRYKEKYAKYKGMNTPISCKHGTIGRIVEGKLYMWGKGNRGQLGNGVKNNSTIPIHIPFDKRIVSISCGDGFVGAITKGGLLYMWGKNDSYQLGLGKITRDITSPINVKINGAVRKISCGDNCAALVTRNNSGYIWGLIRVMSPPLPLILPPSYPEFGRYRRPTILLSSVTDISAGSEMVFFVNSRFQIYQANPNPGISTLRINLSNHTSLLRIGISKSIEFIHTGYYKLIAVDTSGSVYQGSISRTKGTTIFPREALIQKLPPVFKISIAWNTHTRCVIVAITKNYKLFTWGANRGKQIPSLPAIIYTPTEIEIGHRPIHVSVSDNLICVVTDDGYLNTW</sequence>
<dbReference type="PROSITE" id="PS50012">
    <property type="entry name" value="RCC1_3"/>
    <property type="match status" value="2"/>
</dbReference>
<dbReference type="InterPro" id="IPR009091">
    <property type="entry name" value="RCC1/BLIP-II"/>
</dbReference>
<evidence type="ECO:0000256" key="1">
    <source>
        <dbReference type="ARBA" id="ARBA00022737"/>
    </source>
</evidence>
<protein>
    <submittedName>
        <fullName evidence="2">F-box and regulator of chromosome condensation repeat protein</fullName>
    </submittedName>
</protein>
<proteinExistence type="predicted"/>
<dbReference type="PRINTS" id="PR00633">
    <property type="entry name" value="RCCNDNSATION"/>
</dbReference>
<dbReference type="SUPFAM" id="SSF50985">
    <property type="entry name" value="RCC1/BLIP-II"/>
    <property type="match status" value="1"/>
</dbReference>
<dbReference type="SUPFAM" id="SSF81383">
    <property type="entry name" value="F-box domain"/>
    <property type="match status" value="1"/>
</dbReference>
<keyword evidence="1" id="KW-0677">Repeat</keyword>
<evidence type="ECO:0000313" key="2">
    <source>
        <dbReference type="EMBL" id="QBK91207.1"/>
    </source>
</evidence>
<organism evidence="2">
    <name type="scientific">Pithovirus LCPAC202</name>
    <dbReference type="NCBI Taxonomy" id="2506592"/>
    <lineage>
        <taxon>Viruses</taxon>
        <taxon>Pithoviruses</taxon>
    </lineage>
</organism>
<gene>
    <name evidence="2" type="ORF">LCPAC202_01810</name>
</gene>
<name>A0A481Z612_9VIRU</name>
<dbReference type="PANTHER" id="PTHR22870">
    <property type="entry name" value="REGULATOR OF CHROMOSOME CONDENSATION"/>
    <property type="match status" value="1"/>
</dbReference>
<dbReference type="InterPro" id="IPR051210">
    <property type="entry name" value="Ub_ligase/GEF_domain"/>
</dbReference>
<dbReference type="Gene3D" id="1.20.1280.50">
    <property type="match status" value="1"/>
</dbReference>
<dbReference type="InterPro" id="IPR000408">
    <property type="entry name" value="Reg_chr_condens"/>
</dbReference>
<reference evidence="2" key="1">
    <citation type="journal article" date="2019" name="MBio">
        <title>Virus Genomes from Deep Sea Sediments Expand the Ocean Megavirome and Support Independent Origins of Viral Gigantism.</title>
        <authorList>
            <person name="Backstrom D."/>
            <person name="Yutin N."/>
            <person name="Jorgensen S.L."/>
            <person name="Dharamshi J."/>
            <person name="Homa F."/>
            <person name="Zaremba-Niedwiedzka K."/>
            <person name="Spang A."/>
            <person name="Wolf Y.I."/>
            <person name="Koonin E.V."/>
            <person name="Ettema T.J."/>
        </authorList>
    </citation>
    <scope>NUCLEOTIDE SEQUENCE</scope>
</reference>
<dbReference type="Gene3D" id="2.130.10.30">
    <property type="entry name" value="Regulator of chromosome condensation 1/beta-lactamase-inhibitor protein II"/>
    <property type="match status" value="2"/>
</dbReference>
<accession>A0A481Z612</accession>
<dbReference type="EMBL" id="MK500514">
    <property type="protein sequence ID" value="QBK91207.1"/>
    <property type="molecule type" value="Genomic_DNA"/>
</dbReference>
<dbReference type="InterPro" id="IPR036047">
    <property type="entry name" value="F-box-like_dom_sf"/>
</dbReference>
<dbReference type="PANTHER" id="PTHR22870:SF388">
    <property type="entry name" value="CLARET, ISOFORM A"/>
    <property type="match status" value="1"/>
</dbReference>